<name>A0A934Q9P3_9MICO</name>
<dbReference type="Proteomes" id="UP000608530">
    <property type="component" value="Unassembled WGS sequence"/>
</dbReference>
<evidence type="ECO:0000313" key="4">
    <source>
        <dbReference type="EMBL" id="MBK0419845.1"/>
    </source>
</evidence>
<dbReference type="Pfam" id="PF08327">
    <property type="entry name" value="AHSA1"/>
    <property type="match status" value="1"/>
</dbReference>
<comment type="similarity">
    <text evidence="1">Belongs to the AHA1 family.</text>
</comment>
<dbReference type="InterPro" id="IPR023393">
    <property type="entry name" value="START-like_dom_sf"/>
</dbReference>
<comment type="caution">
    <text evidence="4">The sequence shown here is derived from an EMBL/GenBank/DDBJ whole genome shotgun (WGS) entry which is preliminary data.</text>
</comment>
<feature type="region of interest" description="Disordered" evidence="2">
    <location>
        <begin position="44"/>
        <end position="63"/>
    </location>
</feature>
<keyword evidence="5" id="KW-1185">Reference proteome</keyword>
<accession>A0A934Q9P3</accession>
<dbReference type="SUPFAM" id="SSF55961">
    <property type="entry name" value="Bet v1-like"/>
    <property type="match status" value="1"/>
</dbReference>
<feature type="domain" description="Activator of Hsp90 ATPase homologue 1/2-like C-terminal" evidence="3">
    <location>
        <begin position="22"/>
        <end position="155"/>
    </location>
</feature>
<dbReference type="Gene3D" id="3.30.530.20">
    <property type="match status" value="1"/>
</dbReference>
<proteinExistence type="inferred from homology"/>
<dbReference type="AlphaFoldDB" id="A0A934Q9P3"/>
<evidence type="ECO:0000256" key="1">
    <source>
        <dbReference type="ARBA" id="ARBA00006817"/>
    </source>
</evidence>
<organism evidence="4 5">
    <name type="scientific">Leucobacter chromiisoli</name>
    <dbReference type="NCBI Taxonomy" id="2796471"/>
    <lineage>
        <taxon>Bacteria</taxon>
        <taxon>Bacillati</taxon>
        <taxon>Actinomycetota</taxon>
        <taxon>Actinomycetes</taxon>
        <taxon>Micrococcales</taxon>
        <taxon>Microbacteriaceae</taxon>
        <taxon>Leucobacter</taxon>
    </lineage>
</organism>
<evidence type="ECO:0000313" key="5">
    <source>
        <dbReference type="Proteomes" id="UP000608530"/>
    </source>
</evidence>
<protein>
    <submittedName>
        <fullName evidence="4">SRPBCC domain-containing protein</fullName>
    </submittedName>
</protein>
<dbReference type="RefSeq" id="WP_200115982.1">
    <property type="nucleotide sequence ID" value="NZ_JAEHOH010000017.1"/>
</dbReference>
<sequence length="164" mass="18815">MSTDTAPQTEAGRIEIEREFPAARERVFARWTDAEALGRWFAPPGYSTLHSESDPRPGGAWRLDFRADTGDHRYTERGEFREVRPFERLVLTLTQFDDEHANPNTLVSVSLDDIGTPGAPRTRMRFVQSGYRSPALRDDNEQGWRECFDGLARELKRAETRRSA</sequence>
<gene>
    <name evidence="4" type="ORF">JD276_12450</name>
</gene>
<evidence type="ECO:0000259" key="3">
    <source>
        <dbReference type="Pfam" id="PF08327"/>
    </source>
</evidence>
<evidence type="ECO:0000256" key="2">
    <source>
        <dbReference type="SAM" id="MobiDB-lite"/>
    </source>
</evidence>
<dbReference type="InterPro" id="IPR013538">
    <property type="entry name" value="ASHA1/2-like_C"/>
</dbReference>
<dbReference type="EMBL" id="JAEHOH010000017">
    <property type="protein sequence ID" value="MBK0419845.1"/>
    <property type="molecule type" value="Genomic_DNA"/>
</dbReference>
<reference evidence="4" key="1">
    <citation type="submission" date="2020-12" db="EMBL/GenBank/DDBJ databases">
        <title>Leucobacter sp. CAS1, isolated from Chromium sludge.</title>
        <authorList>
            <person name="Xu Z."/>
        </authorList>
    </citation>
    <scope>NUCLEOTIDE SEQUENCE</scope>
    <source>
        <strain evidence="4">CSA1</strain>
    </source>
</reference>
<dbReference type="CDD" id="cd07814">
    <property type="entry name" value="SRPBCC_CalC_Aha1-like"/>
    <property type="match status" value="1"/>
</dbReference>